<keyword evidence="6" id="KW-0969">Cilium</keyword>
<keyword evidence="3 4" id="KW-0974">Archaeal flagellum</keyword>
<evidence type="ECO:0000256" key="3">
    <source>
        <dbReference type="ARBA" id="ARBA00022440"/>
    </source>
</evidence>
<evidence type="ECO:0000256" key="2">
    <source>
        <dbReference type="ARBA" id="ARBA00010256"/>
    </source>
</evidence>
<protein>
    <recommendedName>
        <fullName evidence="4">Flagellin</fullName>
    </recommendedName>
</protein>
<dbReference type="NCBIfam" id="TIGR02537">
    <property type="entry name" value="arch_flag_Nterm"/>
    <property type="match status" value="1"/>
</dbReference>
<keyword evidence="7" id="KW-1185">Reference proteome</keyword>
<keyword evidence="5" id="KW-1133">Transmembrane helix</keyword>
<evidence type="ECO:0000256" key="4">
    <source>
        <dbReference type="RuleBase" id="RU361282"/>
    </source>
</evidence>
<dbReference type="PANTHER" id="PTHR35903:SF1">
    <property type="entry name" value="FLAGELLIN B1"/>
    <property type="match status" value="1"/>
</dbReference>
<dbReference type="EMBL" id="FNWU01000001">
    <property type="protein sequence ID" value="SEH38688.1"/>
    <property type="molecule type" value="Genomic_DNA"/>
</dbReference>
<dbReference type="GO" id="GO:0005198">
    <property type="term" value="F:structural molecule activity"/>
    <property type="evidence" value="ECO:0007669"/>
    <property type="project" value="InterPro"/>
</dbReference>
<dbReference type="STRING" id="1267564.SAMN05192561_101405"/>
<evidence type="ECO:0000256" key="1">
    <source>
        <dbReference type="ARBA" id="ARBA00004618"/>
    </source>
</evidence>
<dbReference type="InterPro" id="IPR002774">
    <property type="entry name" value="Flagellin_arc-type"/>
</dbReference>
<dbReference type="InterPro" id="IPR013373">
    <property type="entry name" value="Flagellin/pilin_N_arc"/>
</dbReference>
<evidence type="ECO:0000313" key="6">
    <source>
        <dbReference type="EMBL" id="SEH38688.1"/>
    </source>
</evidence>
<dbReference type="AlphaFoldDB" id="A0A1H6HX23"/>
<dbReference type="GO" id="GO:0097589">
    <property type="term" value="C:archaeal-type flagellum"/>
    <property type="evidence" value="ECO:0007669"/>
    <property type="project" value="UniProtKB-SubCell"/>
</dbReference>
<proteinExistence type="inferred from homology"/>
<comment type="function">
    <text evidence="4">Flagellin is the subunit protein which polymerizes to form the filaments of archaeal flagella.</text>
</comment>
<organism evidence="6 7">
    <name type="scientific">Halopenitus malekzadehii</name>
    <dbReference type="NCBI Taxonomy" id="1267564"/>
    <lineage>
        <taxon>Archaea</taxon>
        <taxon>Methanobacteriati</taxon>
        <taxon>Methanobacteriota</taxon>
        <taxon>Stenosarchaea group</taxon>
        <taxon>Halobacteria</taxon>
        <taxon>Halobacteriales</taxon>
        <taxon>Haloferacaceae</taxon>
        <taxon>Halopenitus</taxon>
    </lineage>
</organism>
<keyword evidence="6" id="KW-0282">Flagellum</keyword>
<dbReference type="Pfam" id="PF01917">
    <property type="entry name" value="Flagellin_arch-type"/>
    <property type="match status" value="1"/>
</dbReference>
<reference evidence="6 7" key="1">
    <citation type="submission" date="2016-10" db="EMBL/GenBank/DDBJ databases">
        <authorList>
            <person name="de Groot N.N."/>
        </authorList>
    </citation>
    <scope>NUCLEOTIDE SEQUENCE [LARGE SCALE GENOMIC DNA]</scope>
    <source>
        <strain evidence="6 7">IBRC-M10418</strain>
    </source>
</reference>
<evidence type="ECO:0000256" key="5">
    <source>
        <dbReference type="SAM" id="Phobius"/>
    </source>
</evidence>
<comment type="similarity">
    <text evidence="2 4">Belongs to the archaeal flagellin family.</text>
</comment>
<gene>
    <name evidence="6" type="ORF">SAMN05192561_101405</name>
</gene>
<dbReference type="PANTHER" id="PTHR35903">
    <property type="entry name" value="FLAGELLIN B1"/>
    <property type="match status" value="1"/>
</dbReference>
<dbReference type="OrthoDB" id="102632at2157"/>
<dbReference type="Proteomes" id="UP000199215">
    <property type="component" value="Unassembled WGS sequence"/>
</dbReference>
<dbReference type="GO" id="GO:0097588">
    <property type="term" value="P:archaeal or bacterial-type flagellum-dependent cell motility"/>
    <property type="evidence" value="ECO:0007669"/>
    <property type="project" value="InterPro"/>
</dbReference>
<accession>A0A1H6HX23</accession>
<comment type="subcellular location">
    <subcellularLocation>
        <location evidence="1 4">Archaeal flagellum</location>
    </subcellularLocation>
</comment>
<evidence type="ECO:0000313" key="7">
    <source>
        <dbReference type="Proteomes" id="UP000199215"/>
    </source>
</evidence>
<name>A0A1H6HX23_9EURY</name>
<feature type="transmembrane region" description="Helical" evidence="5">
    <location>
        <begin position="15"/>
        <end position="38"/>
    </location>
</feature>
<dbReference type="RefSeq" id="WP_092813560.1">
    <property type="nucleotide sequence ID" value="NZ_FNWU01000001.1"/>
</dbReference>
<keyword evidence="5" id="KW-0812">Transmembrane</keyword>
<keyword evidence="5" id="KW-0472">Membrane</keyword>
<sequence length="197" mass="20258">MFEFITDADEERGQVGIGTLIVFIAMVLVAAIAAGVLINTAGFLQEQSEATGEESTQQVTDRIQVINSVGLHDGSNVQTADISITKSPGANDINLSETTIDLVGSNGGTTLGYNSGGADGSNFTTSEPASSSGDNILSDEQQYQITLDLTNIEAVNDASTGLSTGNTVELRITTPSGAVTTVELRAPESLSGSAVEL</sequence>
<keyword evidence="6" id="KW-0966">Cell projection</keyword>